<comment type="caution">
    <text evidence="2">The sequence shown here is derived from an EMBL/GenBank/DDBJ whole genome shotgun (WGS) entry which is preliminary data.</text>
</comment>
<evidence type="ECO:0000313" key="3">
    <source>
        <dbReference type="Proteomes" id="UP000269774"/>
    </source>
</evidence>
<dbReference type="Pfam" id="PF14559">
    <property type="entry name" value="TPR_19"/>
    <property type="match status" value="1"/>
</dbReference>
<gene>
    <name evidence="2" type="ORF">EA797_10005</name>
</gene>
<reference evidence="2 3" key="1">
    <citation type="submission" date="2018-10" db="EMBL/GenBank/DDBJ databases">
        <title>Pseudomonas zhaodongensis NEAU-ST5-21(T) genome.</title>
        <authorList>
            <person name="Peng J."/>
            <person name="Liu Z.-P."/>
        </authorList>
    </citation>
    <scope>NUCLEOTIDE SEQUENCE [LARGE SCALE GENOMIC DNA]</scope>
    <source>
        <strain evidence="2 3">NEAU-ST5-21</strain>
    </source>
</reference>
<dbReference type="OrthoDB" id="6161989at2"/>
<dbReference type="SMART" id="SM00028">
    <property type="entry name" value="TPR"/>
    <property type="match status" value="2"/>
</dbReference>
<keyword evidence="1" id="KW-0802">TPR repeat</keyword>
<proteinExistence type="predicted"/>
<dbReference type="Gene3D" id="1.25.40.10">
    <property type="entry name" value="Tetratricopeptide repeat domain"/>
    <property type="match status" value="2"/>
</dbReference>
<sequence length="286" mass="30123">MAAAFGQLASTLGVPNLFSPVAFRLVFLAASLALSACSTSNSSPTLPPTPIDQTSYGRLMKLADDVDQRGDHGTAATLYLRATQEPGAGIEAWNRLGELKLVSRDAVGAERAFQQALALDPDNPHSQLGLGTAQLRLGYAERAQPLLASAAPRLNSVAAFTRLGVAEALLGHTASAQDAFFSAKTLAPNDLDTRCNLALAYILNDQPGLALDEINGADTAPAAQPRHQRNALLVQVLVGRQGNPAEVRLDGIDAPQRQALIDDAKRIAAIKDPATRAQAMGLVERH</sequence>
<dbReference type="PROSITE" id="PS50005">
    <property type="entry name" value="TPR"/>
    <property type="match status" value="1"/>
</dbReference>
<evidence type="ECO:0000313" key="2">
    <source>
        <dbReference type="EMBL" id="RMH89865.1"/>
    </source>
</evidence>
<feature type="repeat" description="TPR" evidence="1">
    <location>
        <begin position="90"/>
        <end position="123"/>
    </location>
</feature>
<dbReference type="SUPFAM" id="SSF48452">
    <property type="entry name" value="TPR-like"/>
    <property type="match status" value="1"/>
</dbReference>
<evidence type="ECO:0000256" key="1">
    <source>
        <dbReference type="PROSITE-ProRule" id="PRU00339"/>
    </source>
</evidence>
<protein>
    <recommendedName>
        <fullName evidence="4">Tetratricopeptide repeat protein</fullName>
    </recommendedName>
</protein>
<dbReference type="InterPro" id="IPR019734">
    <property type="entry name" value="TPR_rpt"/>
</dbReference>
<accession>A0A3M2HND1</accession>
<dbReference type="InterPro" id="IPR011990">
    <property type="entry name" value="TPR-like_helical_dom_sf"/>
</dbReference>
<keyword evidence="3" id="KW-1185">Reference proteome</keyword>
<evidence type="ECO:0008006" key="4">
    <source>
        <dbReference type="Google" id="ProtNLM"/>
    </source>
</evidence>
<organism evidence="2 3">
    <name type="scientific">Stutzerimonas zhaodongensis</name>
    <dbReference type="NCBI Taxonomy" id="1176257"/>
    <lineage>
        <taxon>Bacteria</taxon>
        <taxon>Pseudomonadati</taxon>
        <taxon>Pseudomonadota</taxon>
        <taxon>Gammaproteobacteria</taxon>
        <taxon>Pseudomonadales</taxon>
        <taxon>Pseudomonadaceae</taxon>
        <taxon>Stutzerimonas</taxon>
    </lineage>
</organism>
<dbReference type="EMBL" id="RFFM01000002">
    <property type="protein sequence ID" value="RMH89865.1"/>
    <property type="molecule type" value="Genomic_DNA"/>
</dbReference>
<dbReference type="AlphaFoldDB" id="A0A3M2HND1"/>
<name>A0A3M2HND1_9GAMM</name>
<dbReference type="Proteomes" id="UP000269774">
    <property type="component" value="Unassembled WGS sequence"/>
</dbReference>